<keyword evidence="4" id="KW-1185">Reference proteome</keyword>
<reference evidence="3" key="1">
    <citation type="submission" date="2020-11" db="EMBL/GenBank/DDBJ databases">
        <authorList>
            <person name="Tran Van P."/>
        </authorList>
    </citation>
    <scope>NUCLEOTIDE SEQUENCE</scope>
</reference>
<dbReference type="OrthoDB" id="10253878at2759"/>
<dbReference type="InterPro" id="IPR051330">
    <property type="entry name" value="Phosphatase_reg/MetRdx"/>
</dbReference>
<protein>
    <recommendedName>
        <fullName evidence="2">TIP41-like protein</fullName>
    </recommendedName>
</protein>
<dbReference type="Pfam" id="PF04176">
    <property type="entry name" value="TIP41"/>
    <property type="match status" value="1"/>
</dbReference>
<evidence type="ECO:0000313" key="4">
    <source>
        <dbReference type="Proteomes" id="UP000677054"/>
    </source>
</evidence>
<dbReference type="GO" id="GO:0005829">
    <property type="term" value="C:cytosol"/>
    <property type="evidence" value="ECO:0007669"/>
    <property type="project" value="TreeGrafter"/>
</dbReference>
<dbReference type="PANTHER" id="PTHR21021">
    <property type="entry name" value="GAF/PUTATIVE CYTOSKELETAL PROTEIN"/>
    <property type="match status" value="1"/>
</dbReference>
<evidence type="ECO:0000313" key="3">
    <source>
        <dbReference type="EMBL" id="CAD7250409.1"/>
    </source>
</evidence>
<dbReference type="Proteomes" id="UP000677054">
    <property type="component" value="Unassembled WGS sequence"/>
</dbReference>
<dbReference type="EMBL" id="LR902360">
    <property type="protein sequence ID" value="CAD7250409.1"/>
    <property type="molecule type" value="Genomic_DNA"/>
</dbReference>
<dbReference type="GO" id="GO:0031929">
    <property type="term" value="P:TOR signaling"/>
    <property type="evidence" value="ECO:0007669"/>
    <property type="project" value="TreeGrafter"/>
</dbReference>
<sequence>MTSFVPTSEKIDMEKLKLKEPILFYDEIHLYEDELADNGCALCTVKIRVMASGWFALLRFYLRVDHVLIRVPPTVWRDPNQVWPHLTLVKEVVEKLTLPS</sequence>
<accession>A0A7R9AA92</accession>
<dbReference type="AlphaFoldDB" id="A0A7R9AA92"/>
<gene>
    <name evidence="3" type="ORF">DSTB1V02_LOCUS10185</name>
</gene>
<proteinExistence type="inferred from homology"/>
<dbReference type="EMBL" id="CAJPEV010002843">
    <property type="protein sequence ID" value="CAG0898194.1"/>
    <property type="molecule type" value="Genomic_DNA"/>
</dbReference>
<comment type="similarity">
    <text evidence="1">Belongs to the TIP41 family.</text>
</comment>
<evidence type="ECO:0000256" key="2">
    <source>
        <dbReference type="ARBA" id="ARBA00018951"/>
    </source>
</evidence>
<evidence type="ECO:0000256" key="1">
    <source>
        <dbReference type="ARBA" id="ARBA00006658"/>
    </source>
</evidence>
<name>A0A7R9AA92_9CRUS</name>
<dbReference type="PANTHER" id="PTHR21021:SF16">
    <property type="entry name" value="TIP41-LIKE PROTEIN"/>
    <property type="match status" value="1"/>
</dbReference>
<dbReference type="InterPro" id="IPR007303">
    <property type="entry name" value="TIP41-like"/>
</dbReference>
<organism evidence="3">
    <name type="scientific">Darwinula stevensoni</name>
    <dbReference type="NCBI Taxonomy" id="69355"/>
    <lineage>
        <taxon>Eukaryota</taxon>
        <taxon>Metazoa</taxon>
        <taxon>Ecdysozoa</taxon>
        <taxon>Arthropoda</taxon>
        <taxon>Crustacea</taxon>
        <taxon>Oligostraca</taxon>
        <taxon>Ostracoda</taxon>
        <taxon>Podocopa</taxon>
        <taxon>Podocopida</taxon>
        <taxon>Darwinulocopina</taxon>
        <taxon>Darwinuloidea</taxon>
        <taxon>Darwinulidae</taxon>
        <taxon>Darwinula</taxon>
    </lineage>
</organism>